<evidence type="ECO:0000256" key="1">
    <source>
        <dbReference type="SAM" id="SignalP"/>
    </source>
</evidence>
<dbReference type="InterPro" id="IPR011041">
    <property type="entry name" value="Quinoprot_gluc/sorb_DH_b-prop"/>
</dbReference>
<feature type="signal peptide" evidence="1">
    <location>
        <begin position="1"/>
        <end position="22"/>
    </location>
</feature>
<dbReference type="HOGENOM" id="CLU_012253_1_0_6"/>
<dbReference type="SUPFAM" id="SSF50952">
    <property type="entry name" value="Soluble quinoprotein glucose dehydrogenase"/>
    <property type="match status" value="1"/>
</dbReference>
<dbReference type="Pfam" id="PF07995">
    <property type="entry name" value="GSDH"/>
    <property type="match status" value="1"/>
</dbReference>
<keyword evidence="4" id="KW-1185">Reference proteome</keyword>
<dbReference type="OrthoDB" id="9770043at2"/>
<dbReference type="Gene3D" id="2.120.10.30">
    <property type="entry name" value="TolB, C-terminal domain"/>
    <property type="match status" value="1"/>
</dbReference>
<dbReference type="RefSeq" id="WP_035514193.1">
    <property type="nucleotide sequence ID" value="NZ_KN234747.1"/>
</dbReference>
<comment type="caution">
    <text evidence="3">The sequence shown here is derived from an EMBL/GenBank/DDBJ whole genome shotgun (WGS) entry which is preliminary data.</text>
</comment>
<dbReference type="eggNOG" id="COG2133">
    <property type="taxonomic scope" value="Bacteria"/>
</dbReference>
<dbReference type="PATRIC" id="fig|1265313.6.peg.2705"/>
<protein>
    <submittedName>
        <fullName evidence="3">PQQ-dependent oxidoreductase, gdhB family</fullName>
    </submittedName>
</protein>
<feature type="domain" description="Glucose/Sorbosone dehydrogenase" evidence="2">
    <location>
        <begin position="34"/>
        <end position="366"/>
    </location>
</feature>
<evidence type="ECO:0000313" key="3">
    <source>
        <dbReference type="EMBL" id="KGE02768.1"/>
    </source>
</evidence>
<name>A0A095VNS6_9GAMM</name>
<dbReference type="PANTHER" id="PTHR19328">
    <property type="entry name" value="HEDGEHOG-INTERACTING PROTEIN"/>
    <property type="match status" value="1"/>
</dbReference>
<proteinExistence type="predicted"/>
<evidence type="ECO:0000259" key="2">
    <source>
        <dbReference type="Pfam" id="PF07995"/>
    </source>
</evidence>
<sequence>MVSLRYLLCTFALLPVLACAEAGGPFEREVITDFDEPWALVFLPGGRMLVTEKKGNLFVVSRDGAKAGPVSGVPDVAYGGQGGLGDVALHPDFADNSLVYLSYAEAGTGDTRGAAVARGVLDVSGRRPALRNLEVIWRQYPKVLGYGHYGHRLLFDDDGYLWISSGDRQKFTPAQDMQANLGKMIRLHDDGSVPADNPFVDYRSEEPLVDDAAVYGEIWSVGYRNPLGIAVDGDGRLWELEMGPAGGDELNLVQRGANYGYPVVSNGDHYDGRPMPDHDTRPEFEAPKAWWTPVISPGDLMIYRGDLFPGWRGDALAAGLSSQAIVRIHLGEDSAEEVARYPMGARIRSVVEGPEGDLWVLEDERGSSQGRLLRLTPAGG</sequence>
<accession>A0A095VNS6</accession>
<reference evidence="3 4" key="1">
    <citation type="journal article" date="2014" name="Genome Announc.">
        <title>Genome Sequence of Gammaproteobacterial Pseudohaliea rubra Type Strain DSM 19751, Isolated from Coastal Seawater of the Mediterranean Sea.</title>
        <authorList>
            <person name="Spring S."/>
            <person name="Fiebig A."/>
            <person name="Riedel T."/>
            <person name="Goker M."/>
            <person name="Klenk H.P."/>
        </authorList>
    </citation>
    <scope>NUCLEOTIDE SEQUENCE [LARGE SCALE GENOMIC DNA]</scope>
    <source>
        <strain evidence="3 4">DSM 19751</strain>
    </source>
</reference>
<organism evidence="3 4">
    <name type="scientific">Pseudohaliea rubra DSM 19751</name>
    <dbReference type="NCBI Taxonomy" id="1265313"/>
    <lineage>
        <taxon>Bacteria</taxon>
        <taxon>Pseudomonadati</taxon>
        <taxon>Pseudomonadota</taxon>
        <taxon>Gammaproteobacteria</taxon>
        <taxon>Cellvibrionales</taxon>
        <taxon>Halieaceae</taxon>
        <taxon>Pseudohaliea</taxon>
    </lineage>
</organism>
<dbReference type="InterPro" id="IPR012938">
    <property type="entry name" value="Glc/Sorbosone_DH"/>
</dbReference>
<dbReference type="AlphaFoldDB" id="A0A095VNS6"/>
<dbReference type="Proteomes" id="UP000029640">
    <property type="component" value="Unassembled WGS sequence"/>
</dbReference>
<gene>
    <name evidence="3" type="ORF">HRUBRA_02746</name>
</gene>
<dbReference type="EMBL" id="AUVB01000085">
    <property type="protein sequence ID" value="KGE02768.1"/>
    <property type="molecule type" value="Genomic_DNA"/>
</dbReference>
<feature type="chain" id="PRO_5001911988" evidence="1">
    <location>
        <begin position="23"/>
        <end position="380"/>
    </location>
</feature>
<dbReference type="PANTHER" id="PTHR19328:SF75">
    <property type="entry name" value="ALDOSE SUGAR DEHYDROGENASE YLII"/>
    <property type="match status" value="1"/>
</dbReference>
<dbReference type="InterPro" id="IPR011042">
    <property type="entry name" value="6-blade_b-propeller_TolB-like"/>
</dbReference>
<dbReference type="STRING" id="1265313.HRUBRA_02746"/>
<keyword evidence="1" id="KW-0732">Signal</keyword>
<evidence type="ECO:0000313" key="4">
    <source>
        <dbReference type="Proteomes" id="UP000029640"/>
    </source>
</evidence>